<comment type="caution">
    <text evidence="4">The sequence shown here is derived from an EMBL/GenBank/DDBJ whole genome shotgun (WGS) entry which is preliminary data.</text>
</comment>
<dbReference type="RefSeq" id="WP_283239248.1">
    <property type="nucleotide sequence ID" value="NZ_JASGBP010000005.1"/>
</dbReference>
<evidence type="ECO:0000313" key="5">
    <source>
        <dbReference type="Proteomes" id="UP001230035"/>
    </source>
</evidence>
<evidence type="ECO:0000259" key="3">
    <source>
        <dbReference type="Pfam" id="PF02709"/>
    </source>
</evidence>
<keyword evidence="1" id="KW-0808">Transferase</keyword>
<sequence length="276" mass="32013">MKLSVIISTYNSEDWLRNVLTGYTVQTEQDFEIVIADDGSTEKTKSLIASFQGRFNYPIIHVWQKDAGFRKCRILNKAILQSQSDYLLFTDGDCIPRKDFVATHLKHKEAGYFLSGGYFKLPKSISEAITQEDIITQRCFTLSWLKRQGLAMNFKVTKLVHNTYFAAFMNWLTPTKRSWNGHNASGFKKDIIAINGFNELLTYGGEDREMGERLFNLGLLSKQIRYSAICVHLDHERGYVDYEKIKHNLEIRRYNSKHKITYIKHGLDKLKNNTFA</sequence>
<dbReference type="Pfam" id="PF00535">
    <property type="entry name" value="Glycos_transf_2"/>
    <property type="match status" value="1"/>
</dbReference>
<keyword evidence="5" id="KW-1185">Reference proteome</keyword>
<dbReference type="CDD" id="cd06420">
    <property type="entry name" value="GT2_Chondriotin_Pol_N"/>
    <property type="match status" value="1"/>
</dbReference>
<dbReference type="Proteomes" id="UP001230035">
    <property type="component" value="Unassembled WGS sequence"/>
</dbReference>
<dbReference type="PANTHER" id="PTHR43685:SF3">
    <property type="entry name" value="SLR2126 PROTEIN"/>
    <property type="match status" value="1"/>
</dbReference>
<dbReference type="Pfam" id="PF02709">
    <property type="entry name" value="Glyco_transf_7C"/>
    <property type="match status" value="1"/>
</dbReference>
<proteinExistence type="predicted"/>
<feature type="domain" description="Galactosyltransferase C-terminal" evidence="3">
    <location>
        <begin position="185"/>
        <end position="224"/>
    </location>
</feature>
<organism evidence="4 5">
    <name type="scientific">Flavobacterium sedimenticola</name>
    <dbReference type="NCBI Taxonomy" id="3043286"/>
    <lineage>
        <taxon>Bacteria</taxon>
        <taxon>Pseudomonadati</taxon>
        <taxon>Bacteroidota</taxon>
        <taxon>Flavobacteriia</taxon>
        <taxon>Flavobacteriales</taxon>
        <taxon>Flavobacteriaceae</taxon>
        <taxon>Flavobacterium</taxon>
    </lineage>
</organism>
<protein>
    <submittedName>
        <fullName evidence="4">Glycosyltransferase family 2 protein</fullName>
    </submittedName>
</protein>
<feature type="domain" description="Glycosyltransferase 2-like" evidence="2">
    <location>
        <begin position="4"/>
        <end position="112"/>
    </location>
</feature>
<evidence type="ECO:0000259" key="2">
    <source>
        <dbReference type="Pfam" id="PF00535"/>
    </source>
</evidence>
<dbReference type="InterPro" id="IPR050834">
    <property type="entry name" value="Glycosyltransf_2"/>
</dbReference>
<name>A0ABT6XSE1_9FLAO</name>
<dbReference type="EMBL" id="JASGBP010000005">
    <property type="protein sequence ID" value="MDI9257569.1"/>
    <property type="molecule type" value="Genomic_DNA"/>
</dbReference>
<dbReference type="PANTHER" id="PTHR43685">
    <property type="entry name" value="GLYCOSYLTRANSFERASE"/>
    <property type="match status" value="1"/>
</dbReference>
<accession>A0ABT6XSE1</accession>
<gene>
    <name evidence="4" type="ORF">QHT84_09095</name>
</gene>
<dbReference type="InterPro" id="IPR001173">
    <property type="entry name" value="Glyco_trans_2-like"/>
</dbReference>
<reference evidence="4 5" key="1">
    <citation type="submission" date="2023-05" db="EMBL/GenBank/DDBJ databases">
        <title>Flavobacterium sedimenti sp. nov., isolated from the sediment.</title>
        <authorList>
            <person name="Wu N."/>
        </authorList>
    </citation>
    <scope>NUCLEOTIDE SEQUENCE [LARGE SCALE GENOMIC DNA]</scope>
    <source>
        <strain evidence="4 5">YZ-48</strain>
    </source>
</reference>
<evidence type="ECO:0000313" key="4">
    <source>
        <dbReference type="EMBL" id="MDI9257569.1"/>
    </source>
</evidence>
<evidence type="ECO:0000256" key="1">
    <source>
        <dbReference type="ARBA" id="ARBA00022679"/>
    </source>
</evidence>
<dbReference type="SUPFAM" id="SSF53448">
    <property type="entry name" value="Nucleotide-diphospho-sugar transferases"/>
    <property type="match status" value="1"/>
</dbReference>
<dbReference type="Gene3D" id="3.90.550.10">
    <property type="entry name" value="Spore Coat Polysaccharide Biosynthesis Protein SpsA, Chain A"/>
    <property type="match status" value="1"/>
</dbReference>
<dbReference type="InterPro" id="IPR029044">
    <property type="entry name" value="Nucleotide-diphossugar_trans"/>
</dbReference>
<dbReference type="InterPro" id="IPR027791">
    <property type="entry name" value="Galactosyl_T_C"/>
</dbReference>